<evidence type="ECO:0000256" key="1">
    <source>
        <dbReference type="SAM" id="MobiDB-lite"/>
    </source>
</evidence>
<dbReference type="EMBL" id="FMHW01000002">
    <property type="protein sequence ID" value="SCL35527.1"/>
    <property type="molecule type" value="Genomic_DNA"/>
</dbReference>
<evidence type="ECO:0000313" key="2">
    <source>
        <dbReference type="EMBL" id="SCL35527.1"/>
    </source>
</evidence>
<evidence type="ECO:0000313" key="3">
    <source>
        <dbReference type="Proteomes" id="UP000198959"/>
    </source>
</evidence>
<accession>A0A1C6T1D7</accession>
<proteinExistence type="predicted"/>
<dbReference type="AlphaFoldDB" id="A0A1C6T1D7"/>
<reference evidence="3" key="1">
    <citation type="submission" date="2016-06" db="EMBL/GenBank/DDBJ databases">
        <authorList>
            <person name="Varghese N."/>
            <person name="Submissions Spin"/>
        </authorList>
    </citation>
    <scope>NUCLEOTIDE SEQUENCE [LARGE SCALE GENOMIC DNA]</scope>
    <source>
        <strain evidence="3">DSM 43817</strain>
    </source>
</reference>
<gene>
    <name evidence="2" type="ORF">GA0074692_4115</name>
</gene>
<name>A0A1C6T1D7_9ACTN</name>
<organism evidence="2 3">
    <name type="scientific">Micromonospora pallida</name>
    <dbReference type="NCBI Taxonomy" id="145854"/>
    <lineage>
        <taxon>Bacteria</taxon>
        <taxon>Bacillati</taxon>
        <taxon>Actinomycetota</taxon>
        <taxon>Actinomycetes</taxon>
        <taxon>Micromonosporales</taxon>
        <taxon>Micromonosporaceae</taxon>
        <taxon>Micromonospora</taxon>
    </lineage>
</organism>
<dbReference type="Proteomes" id="UP000198959">
    <property type="component" value="Unassembled WGS sequence"/>
</dbReference>
<protein>
    <submittedName>
        <fullName evidence="2">Uncharacterized protein</fullName>
    </submittedName>
</protein>
<feature type="compositionally biased region" description="Gly residues" evidence="1">
    <location>
        <begin position="66"/>
        <end position="93"/>
    </location>
</feature>
<sequence length="290" mass="30818">MALAVVLVVVAVVGAEAYRRHRAGTVDEAATVWCLAADRRPALVQAARALGVLRPESTAERLSWPGGTGDTGRSGDQGGNGNEGGTGNPGGTGDAERWRGARPADFARTCRALIGAEQRVSSGGGSSPWSGFTPSLVLAVVSAVLAAWLSRRLATAGTRRVEAEELRSAARSYRLAVERLLRDLEQQRPGIAPDDGEVQDRRLELATRLNAVAAAYRRWSLPRSLSETLDREPLGAGMTARWNDRLPQQRPTLAAETRVALGRLEAEVAQVAGTVAEPGLFRTRTSAGPR</sequence>
<keyword evidence="3" id="KW-1185">Reference proteome</keyword>
<feature type="region of interest" description="Disordered" evidence="1">
    <location>
        <begin position="58"/>
        <end position="98"/>
    </location>
</feature>
<dbReference type="STRING" id="145854.GA0074692_4115"/>